<dbReference type="Pfam" id="PF00078">
    <property type="entry name" value="RVT_1"/>
    <property type="match status" value="1"/>
</dbReference>
<evidence type="ECO:0000256" key="8">
    <source>
        <dbReference type="ARBA" id="ARBA00022918"/>
    </source>
</evidence>
<evidence type="ECO:0000256" key="7">
    <source>
        <dbReference type="ARBA" id="ARBA00022801"/>
    </source>
</evidence>
<dbReference type="InterPro" id="IPR043128">
    <property type="entry name" value="Rev_trsase/Diguanyl_cyclase"/>
</dbReference>
<name>A0A091WL35_OPIHO</name>
<keyword evidence="8" id="KW-0695">RNA-directed DNA polymerase</keyword>
<dbReference type="Pfam" id="PF06817">
    <property type="entry name" value="RVT_thumb"/>
    <property type="match status" value="1"/>
</dbReference>
<protein>
    <recommendedName>
        <fullName evidence="2">ribonuclease H</fullName>
        <ecNumber evidence="2">3.1.26.4</ecNumber>
    </recommendedName>
</protein>
<organism evidence="10 11">
    <name type="scientific">Opisthocomus hoazin</name>
    <name type="common">Hoatzin</name>
    <name type="synonym">Phasianus hoazin</name>
    <dbReference type="NCBI Taxonomy" id="30419"/>
    <lineage>
        <taxon>Eukaryota</taxon>
        <taxon>Metazoa</taxon>
        <taxon>Chordata</taxon>
        <taxon>Craniata</taxon>
        <taxon>Vertebrata</taxon>
        <taxon>Euteleostomi</taxon>
        <taxon>Archelosauria</taxon>
        <taxon>Archosauria</taxon>
        <taxon>Dinosauria</taxon>
        <taxon>Saurischia</taxon>
        <taxon>Theropoda</taxon>
        <taxon>Coelurosauria</taxon>
        <taxon>Aves</taxon>
        <taxon>Neognathae</taxon>
        <taxon>Neoaves</taxon>
        <taxon>Opisthocomiformes</taxon>
        <taxon>Opisthocomidae</taxon>
        <taxon>Opisthocomus</taxon>
    </lineage>
</organism>
<keyword evidence="5" id="KW-0540">Nuclease</keyword>
<gene>
    <name evidence="10" type="ORF">N306_06693</name>
</gene>
<keyword evidence="6" id="KW-0255">Endonuclease</keyword>
<dbReference type="STRING" id="30419.A0A091WL35"/>
<feature type="non-terminal residue" evidence="10">
    <location>
        <position position="1"/>
    </location>
</feature>
<proteinExistence type="inferred from homology"/>
<dbReference type="InterPro" id="IPR043502">
    <property type="entry name" value="DNA/RNA_pol_sf"/>
</dbReference>
<dbReference type="EC" id="3.1.26.4" evidence="2"/>
<keyword evidence="3" id="KW-0808">Transferase</keyword>
<accession>A0A091WL35</accession>
<keyword evidence="11" id="KW-1185">Reference proteome</keyword>
<sequence>DQWPLTAERLQKISELVEEQLQVGHIQPSTSPWNTPIFTIPKNSGKWRLLYDLRAVNNVMEDMGALQPGLPSPVMIPENWTVLVIDLKDCFFTIPLHPDDAERFAFSVPSVNKEEPARRFHWIVLPQGMKNSPTMCQIFVAWAFQPICKKMPQLLIYHYMDDILIAGQNMDREFVLQEVVREVESRGLNIAPEKIQKQEPWNYLGWVILQGSIKPPKMQLNPEIKTLNDVQKLVGDIQWVRTLCDITNDDLAPLVELL</sequence>
<evidence type="ECO:0000259" key="9">
    <source>
        <dbReference type="PROSITE" id="PS50878"/>
    </source>
</evidence>
<feature type="domain" description="Reverse transcriptase" evidence="9">
    <location>
        <begin position="21"/>
        <end position="208"/>
    </location>
</feature>
<dbReference type="EMBL" id="KK735890">
    <property type="protein sequence ID" value="KFR16337.1"/>
    <property type="molecule type" value="Genomic_DNA"/>
</dbReference>
<dbReference type="AlphaFoldDB" id="A0A091WL35"/>
<reference evidence="10 11" key="1">
    <citation type="submission" date="2014-04" db="EMBL/GenBank/DDBJ databases">
        <title>Genome evolution of avian class.</title>
        <authorList>
            <person name="Zhang G."/>
            <person name="Li C."/>
        </authorList>
    </citation>
    <scope>NUCLEOTIDE SEQUENCE [LARGE SCALE GENOMIC DNA]</scope>
    <source>
        <strain evidence="10">BGI_N306</strain>
    </source>
</reference>
<evidence type="ECO:0000256" key="6">
    <source>
        <dbReference type="ARBA" id="ARBA00022759"/>
    </source>
</evidence>
<dbReference type="PROSITE" id="PS50878">
    <property type="entry name" value="RT_POL"/>
    <property type="match status" value="1"/>
</dbReference>
<keyword evidence="4" id="KW-0548">Nucleotidyltransferase</keyword>
<dbReference type="PANTHER" id="PTHR41694">
    <property type="entry name" value="ENDOGENOUS RETROVIRUS GROUP K MEMBER POL PROTEIN"/>
    <property type="match status" value="1"/>
</dbReference>
<evidence type="ECO:0000256" key="3">
    <source>
        <dbReference type="ARBA" id="ARBA00022679"/>
    </source>
</evidence>
<dbReference type="Gene3D" id="3.30.70.270">
    <property type="match status" value="2"/>
</dbReference>
<dbReference type="GO" id="GO:0003964">
    <property type="term" value="F:RNA-directed DNA polymerase activity"/>
    <property type="evidence" value="ECO:0007669"/>
    <property type="project" value="UniProtKB-KW"/>
</dbReference>
<comment type="similarity">
    <text evidence="1">Belongs to the beta type-B retroviral polymerase family. HERV class-II K(HML-2) pol subfamily.</text>
</comment>
<dbReference type="SUPFAM" id="SSF56672">
    <property type="entry name" value="DNA/RNA polymerases"/>
    <property type="match status" value="1"/>
</dbReference>
<dbReference type="Gene3D" id="3.10.10.10">
    <property type="entry name" value="HIV Type 1 Reverse Transcriptase, subunit A, domain 1"/>
    <property type="match status" value="1"/>
</dbReference>
<evidence type="ECO:0000256" key="4">
    <source>
        <dbReference type="ARBA" id="ARBA00022695"/>
    </source>
</evidence>
<dbReference type="GO" id="GO:0035613">
    <property type="term" value="F:RNA stem-loop binding"/>
    <property type="evidence" value="ECO:0007669"/>
    <property type="project" value="TreeGrafter"/>
</dbReference>
<evidence type="ECO:0000313" key="10">
    <source>
        <dbReference type="EMBL" id="KFR16337.1"/>
    </source>
</evidence>
<dbReference type="GO" id="GO:0004523">
    <property type="term" value="F:RNA-DNA hybrid ribonuclease activity"/>
    <property type="evidence" value="ECO:0007669"/>
    <property type="project" value="UniProtKB-EC"/>
</dbReference>
<keyword evidence="7" id="KW-0378">Hydrolase</keyword>
<evidence type="ECO:0000256" key="1">
    <source>
        <dbReference type="ARBA" id="ARBA00010879"/>
    </source>
</evidence>
<evidence type="ECO:0000256" key="5">
    <source>
        <dbReference type="ARBA" id="ARBA00022722"/>
    </source>
</evidence>
<feature type="non-terminal residue" evidence="10">
    <location>
        <position position="258"/>
    </location>
</feature>
<evidence type="ECO:0000256" key="2">
    <source>
        <dbReference type="ARBA" id="ARBA00012180"/>
    </source>
</evidence>
<dbReference type="InterPro" id="IPR000477">
    <property type="entry name" value="RT_dom"/>
</dbReference>
<dbReference type="Proteomes" id="UP000053605">
    <property type="component" value="Unassembled WGS sequence"/>
</dbReference>
<evidence type="ECO:0000313" key="11">
    <source>
        <dbReference type="Proteomes" id="UP000053605"/>
    </source>
</evidence>
<dbReference type="PANTHER" id="PTHR41694:SF3">
    <property type="entry name" value="RNA-DIRECTED DNA POLYMERASE-RELATED"/>
    <property type="match status" value="1"/>
</dbReference>
<dbReference type="PhylomeDB" id="A0A091WL35"/>
<dbReference type="InterPro" id="IPR010661">
    <property type="entry name" value="RVT_thumb"/>
</dbReference>